<proteinExistence type="inferred from homology"/>
<comment type="similarity">
    <text evidence="1">Belongs to the PspA/Vipp/IM30 family.</text>
</comment>
<evidence type="ECO:0008006" key="4">
    <source>
        <dbReference type="Google" id="ProtNLM"/>
    </source>
</evidence>
<reference evidence="3" key="1">
    <citation type="submission" date="2018-05" db="EMBL/GenBank/DDBJ databases">
        <authorList>
            <person name="Lanie J.A."/>
            <person name="Ng W.-L."/>
            <person name="Kazmierczak K.M."/>
            <person name="Andrzejewski T.M."/>
            <person name="Davidsen T.M."/>
            <person name="Wayne K.J."/>
            <person name="Tettelin H."/>
            <person name="Glass J.I."/>
            <person name="Rusch D."/>
            <person name="Podicherti R."/>
            <person name="Tsui H.-C.T."/>
            <person name="Winkler M.E."/>
        </authorList>
    </citation>
    <scope>NUCLEOTIDE SEQUENCE</scope>
</reference>
<name>A0A382E738_9ZZZZ</name>
<evidence type="ECO:0000256" key="2">
    <source>
        <dbReference type="SAM" id="Coils"/>
    </source>
</evidence>
<feature type="coiled-coil region" evidence="2">
    <location>
        <begin position="111"/>
        <end position="152"/>
    </location>
</feature>
<evidence type="ECO:0000313" key="3">
    <source>
        <dbReference type="EMBL" id="SVB46162.1"/>
    </source>
</evidence>
<dbReference type="PANTHER" id="PTHR31088:SF6">
    <property type="entry name" value="PHAGE SHOCK PROTEIN A"/>
    <property type="match status" value="1"/>
</dbReference>
<dbReference type="PANTHER" id="PTHR31088">
    <property type="entry name" value="MEMBRANE-ASSOCIATED PROTEIN VIPP1, CHLOROPLASTIC"/>
    <property type="match status" value="1"/>
</dbReference>
<accession>A0A382E738</accession>
<sequence length="236" mass="25946">MSGLFSRVLRLGKSEAHAVMDKFEDPIKMTEQGIRELKKDLEESMKSLAQVKGIVIRMKNDAENKKKLAADYESKAMALLQKAQQGSLDMAEAERLATDVLGRKETASQEALRLSKELTNQESMALQLQNNVEKLRTTVQRYENDLITLRARAKTAAATRKLNAQIAKVDSDGTIVMLEKMRNKVEEDESLAQAYGEIADSGQSIDDQITKALGEGSSTPGVSDSLAALKAKMKIG</sequence>
<dbReference type="AlphaFoldDB" id="A0A382E738"/>
<organism evidence="3">
    <name type="scientific">marine metagenome</name>
    <dbReference type="NCBI Taxonomy" id="408172"/>
    <lineage>
        <taxon>unclassified sequences</taxon>
        <taxon>metagenomes</taxon>
        <taxon>ecological metagenomes</taxon>
    </lineage>
</organism>
<evidence type="ECO:0000256" key="1">
    <source>
        <dbReference type="ARBA" id="ARBA00043985"/>
    </source>
</evidence>
<gene>
    <name evidence="3" type="ORF">METZ01_LOCUS199016</name>
</gene>
<feature type="coiled-coil region" evidence="2">
    <location>
        <begin position="27"/>
        <end position="82"/>
    </location>
</feature>
<dbReference type="InterPro" id="IPR007157">
    <property type="entry name" value="PspA_VIPP1"/>
</dbReference>
<dbReference type="EMBL" id="UINC01042902">
    <property type="protein sequence ID" value="SVB46162.1"/>
    <property type="molecule type" value="Genomic_DNA"/>
</dbReference>
<dbReference type="Pfam" id="PF04012">
    <property type="entry name" value="PspA_IM30"/>
    <property type="match status" value="1"/>
</dbReference>
<protein>
    <recommendedName>
        <fullName evidence="4">PspA/IM30 family protein</fullName>
    </recommendedName>
</protein>
<keyword evidence="2" id="KW-0175">Coiled coil</keyword>